<dbReference type="Pfam" id="PF17774">
    <property type="entry name" value="YlmH_RBD"/>
    <property type="match status" value="1"/>
</dbReference>
<dbReference type="AlphaFoldDB" id="K8EEI4"/>
<dbReference type="Proteomes" id="UP000198341">
    <property type="component" value="Chromosome 5"/>
</dbReference>
<keyword evidence="5" id="KW-1185">Reference proteome</keyword>
<dbReference type="STRING" id="41875.K8EEI4"/>
<reference evidence="4 5" key="1">
    <citation type="submission" date="2011-10" db="EMBL/GenBank/DDBJ databases">
        <authorList>
            <person name="Genoscope - CEA"/>
        </authorList>
    </citation>
    <scope>NUCLEOTIDE SEQUENCE [LARGE SCALE GENOMIC DNA]</scope>
    <source>
        <strain evidence="4 5">RCC 1105</strain>
    </source>
</reference>
<sequence length="340" mass="37661">MSSAARSRLLLSHRVTTNSVPSTSDQTGARVRVNKRIHAQQQQKSKANKKKNENSRYEFPGSMPSAFQKDVTRALEQAKRAEKVWSCEITDFYSPPLCDWIEAAVKKNFGEAIVCNRFGGFSGAEQQRVLLARRDNSEELFELAKKDEFFANEEDEGEVDTNNCAIACVNISGKFAFDPASHPDFLGAVLNAGVKREKIGDILVNNSSEGGAKVLATPAIAVFLTRALESVRTVKVTVELFPLSELEGAQGAQVQEPVRTYEASLRLDAVASAGFRCARSKMGEDIVKGNVKLNYNVCEKKNATVGQGDMISCRGRGRVEVKEILEQQNDRYRIELVRYK</sequence>
<dbReference type="GeneID" id="19015715"/>
<dbReference type="Gene3D" id="3.30.1370.160">
    <property type="match status" value="1"/>
</dbReference>
<evidence type="ECO:0000256" key="2">
    <source>
        <dbReference type="SAM" id="MobiDB-lite"/>
    </source>
</evidence>
<dbReference type="PANTHER" id="PTHR13633:SF3">
    <property type="entry name" value="MITOCHONDRIAL TRANSCRIPTION RESCUE FACTOR 1"/>
    <property type="match status" value="1"/>
</dbReference>
<dbReference type="InterPro" id="IPR002942">
    <property type="entry name" value="S4_RNA-bd"/>
</dbReference>
<proteinExistence type="predicted"/>
<dbReference type="InterPro" id="IPR040591">
    <property type="entry name" value="RqcP2_RBD"/>
</dbReference>
<dbReference type="SUPFAM" id="SSF55174">
    <property type="entry name" value="Alpha-L RNA-binding motif"/>
    <property type="match status" value="1"/>
</dbReference>
<protein>
    <submittedName>
        <fullName evidence="4">RNA-binding S4</fullName>
    </submittedName>
</protein>
<organism evidence="4 5">
    <name type="scientific">Bathycoccus prasinos</name>
    <dbReference type="NCBI Taxonomy" id="41875"/>
    <lineage>
        <taxon>Eukaryota</taxon>
        <taxon>Viridiplantae</taxon>
        <taxon>Chlorophyta</taxon>
        <taxon>Mamiellophyceae</taxon>
        <taxon>Mamiellales</taxon>
        <taxon>Bathycoccaceae</taxon>
        <taxon>Bathycoccus</taxon>
    </lineage>
</organism>
<evidence type="ECO:0000313" key="4">
    <source>
        <dbReference type="EMBL" id="CCO16507.1"/>
    </source>
</evidence>
<dbReference type="OrthoDB" id="4150at2759"/>
<keyword evidence="1" id="KW-0694">RNA-binding</keyword>
<dbReference type="Gene3D" id="3.30.70.330">
    <property type="match status" value="1"/>
</dbReference>
<dbReference type="RefSeq" id="XP_007512949.1">
    <property type="nucleotide sequence ID" value="XM_007512887.1"/>
</dbReference>
<feature type="region of interest" description="Disordered" evidence="2">
    <location>
        <begin position="38"/>
        <end position="63"/>
    </location>
</feature>
<dbReference type="PANTHER" id="PTHR13633">
    <property type="entry name" value="MITOCHONDRIAL TRANSCRIPTION RESCUE FACTOR 1"/>
    <property type="match status" value="1"/>
</dbReference>
<accession>K8EEI4</accession>
<dbReference type="KEGG" id="bpg:Bathy05g02120"/>
<dbReference type="GO" id="GO:0003723">
    <property type="term" value="F:RNA binding"/>
    <property type="evidence" value="ECO:0007669"/>
    <property type="project" value="UniProtKB-KW"/>
</dbReference>
<dbReference type="SMART" id="SM00363">
    <property type="entry name" value="S4"/>
    <property type="match status" value="1"/>
</dbReference>
<evidence type="ECO:0000256" key="1">
    <source>
        <dbReference type="PROSITE-ProRule" id="PRU00182"/>
    </source>
</evidence>
<feature type="region of interest" description="Disordered" evidence="2">
    <location>
        <begin position="12"/>
        <end position="31"/>
    </location>
</feature>
<feature type="domain" description="RNA-binding S4" evidence="3">
    <location>
        <begin position="265"/>
        <end position="329"/>
    </location>
</feature>
<evidence type="ECO:0000259" key="3">
    <source>
        <dbReference type="SMART" id="SM00363"/>
    </source>
</evidence>
<name>K8EEI4_9CHLO</name>
<dbReference type="InterPro" id="IPR012677">
    <property type="entry name" value="Nucleotide-bd_a/b_plait_sf"/>
</dbReference>
<gene>
    <name evidence="4" type="ORF">Bathy05g02120</name>
</gene>
<dbReference type="EMBL" id="FO082274">
    <property type="protein sequence ID" value="CCO16507.1"/>
    <property type="molecule type" value="Genomic_DNA"/>
</dbReference>
<evidence type="ECO:0000313" key="5">
    <source>
        <dbReference type="Proteomes" id="UP000198341"/>
    </source>
</evidence>
<dbReference type="PROSITE" id="PS50889">
    <property type="entry name" value="S4"/>
    <property type="match status" value="1"/>
</dbReference>
<dbReference type="eggNOG" id="KOG4837">
    <property type="taxonomic scope" value="Eukaryota"/>
</dbReference>
<feature type="compositionally biased region" description="Polar residues" evidence="2">
    <location>
        <begin position="14"/>
        <end position="27"/>
    </location>
</feature>